<proteinExistence type="predicted"/>
<evidence type="ECO:0008006" key="3">
    <source>
        <dbReference type="Google" id="ProtNLM"/>
    </source>
</evidence>
<feature type="non-terminal residue" evidence="1">
    <location>
        <position position="772"/>
    </location>
</feature>
<gene>
    <name evidence="1" type="ORF">HPU229336_00560</name>
</gene>
<accession>A0AAW3J7N2</accession>
<dbReference type="Proteomes" id="UP000037800">
    <property type="component" value="Unassembled WGS sequence"/>
</dbReference>
<dbReference type="AlphaFoldDB" id="A0AAW3J7N2"/>
<feature type="non-terminal residue" evidence="1">
    <location>
        <position position="1"/>
    </location>
</feature>
<evidence type="ECO:0000313" key="1">
    <source>
        <dbReference type="EMBL" id="KPH50814.1"/>
    </source>
</evidence>
<name>A0AAW3J7N2_9HELI</name>
<reference evidence="1 2" key="1">
    <citation type="submission" date="2014-06" db="EMBL/GenBank/DDBJ databases">
        <title>Helicobacter pullorum isolates in fresh chicken meat - phenotypic and genotypic features.</title>
        <authorList>
            <person name="Borges V."/>
            <person name="Santos A."/>
            <person name="Correia C.B."/>
            <person name="Saraiva M."/>
            <person name="Menard A."/>
            <person name="Vieira L."/>
            <person name="Sampaio D.A."/>
            <person name="Gomes J.P."/>
            <person name="Oleastro M."/>
        </authorList>
    </citation>
    <scope>NUCLEOTIDE SEQUENCE [LARGE SCALE GENOMIC DNA]</scope>
    <source>
        <strain evidence="1 2">229336/12</strain>
    </source>
</reference>
<comment type="caution">
    <text evidence="1">The sequence shown here is derived from an EMBL/GenBank/DDBJ whole genome shotgun (WGS) entry which is preliminary data.</text>
</comment>
<dbReference type="EMBL" id="JNUR01000012">
    <property type="protein sequence ID" value="KPH50814.1"/>
    <property type="molecule type" value="Genomic_DNA"/>
</dbReference>
<evidence type="ECO:0000313" key="2">
    <source>
        <dbReference type="Proteomes" id="UP000037800"/>
    </source>
</evidence>
<protein>
    <recommendedName>
        <fullName evidence="3">Autotransporter domain-containing protein</fullName>
    </recommendedName>
</protein>
<organism evidence="1 2">
    <name type="scientific">Helicobacter pullorum</name>
    <dbReference type="NCBI Taxonomy" id="35818"/>
    <lineage>
        <taxon>Bacteria</taxon>
        <taxon>Pseudomonadati</taxon>
        <taxon>Campylobacterota</taxon>
        <taxon>Epsilonproteobacteria</taxon>
        <taxon>Campylobacterales</taxon>
        <taxon>Helicobacteraceae</taxon>
        <taxon>Helicobacter</taxon>
    </lineage>
</organism>
<dbReference type="RefSeq" id="WP_166648724.1">
    <property type="nucleotide sequence ID" value="NZ_JNUR01000012.1"/>
</dbReference>
<sequence length="772" mass="78922">GSTTSARTNIINAQSSATIGTITATGATMSGNISLSGTSSITNGISLDNQSKMTGDISLTNNSRIQGGIILDNSEVTGDISLANGSSILNGLSLNNQSTIANNISLTEKGSIDSLSLNQGTITGGISLTGNGTGAIGSNTATIGEITLENSSTITGNINIKGNSADNNAKIGSITLGNNTGIGGSIAVGDSNNNAKGTIDAITLNGNSTITNGITNAANGNIGAIINDTSNTTQVSNAGTIGTISINQGEIDYSGDGIITEELVVEEGATLSIDSGNGTITMDSDFGSKLNLKEGSTFNGAIKNIGFVDTLEVTGNISGGITNEATIGSLIVNEDITYNEETDGSIANSLKVAKDKTLTAGNGITLEYESTTFARADVIPEDKPFYNAGTIIGDIENTSNSTLPSFTNSGSIEGTFTNNGHIIQFVNESTGVIDEFINNKTIAFFKNEGNIKDFKGDGIIYGVINSNVITGDFKEVSTSLWNEKGAIITGNVTLKGTEQDCGDDSICQQSELRNDGEITGNVINDTDKQIDWLKNTGSIGGSIANSGSIVALEVSGDIAGGIANDGGIGALRVNENLTYSGNGNITNALIVAEGKTLSAGSGITFDSTNGNVNNLGTIAGNLSNVSKSTLDTFNNSGKFNGDITNNTDSTITNFTNSGTTSQINGDITNSGLITNLANQGTISGTITNDADSTITNFTNSGTIAGDLYNDGHIDTLTNTGTMGTIYNRSKNTIKNQVNNAGAVIAEIDNSNGKYDTLQNYGTITGNINNNNG</sequence>